<dbReference type="Gene3D" id="3.40.50.720">
    <property type="entry name" value="NAD(P)-binding Rossmann-like Domain"/>
    <property type="match status" value="1"/>
</dbReference>
<dbReference type="AlphaFoldDB" id="A0A7S4PRE2"/>
<dbReference type="InterPro" id="IPR036291">
    <property type="entry name" value="NAD(P)-bd_dom_sf"/>
</dbReference>
<feature type="signal peptide" evidence="1">
    <location>
        <begin position="1"/>
        <end position="26"/>
    </location>
</feature>
<protein>
    <recommendedName>
        <fullName evidence="2">NAD(P)-binding domain-containing protein</fullName>
    </recommendedName>
</protein>
<dbReference type="InterPro" id="IPR016040">
    <property type="entry name" value="NAD(P)-bd_dom"/>
</dbReference>
<dbReference type="Pfam" id="PF13460">
    <property type="entry name" value="NAD_binding_10"/>
    <property type="match status" value="1"/>
</dbReference>
<accession>A0A7S4PRE2</accession>
<dbReference type="SUPFAM" id="SSF51735">
    <property type="entry name" value="NAD(P)-binding Rossmann-fold domains"/>
    <property type="match status" value="1"/>
</dbReference>
<gene>
    <name evidence="3" type="ORF">GTHE00462_LOCUS40919</name>
</gene>
<feature type="domain" description="NAD(P)-binding" evidence="2">
    <location>
        <begin position="103"/>
        <end position="343"/>
    </location>
</feature>
<proteinExistence type="predicted"/>
<dbReference type="EMBL" id="HBKN01052409">
    <property type="protein sequence ID" value="CAE2343201.1"/>
    <property type="molecule type" value="Transcribed_RNA"/>
</dbReference>
<reference evidence="3" key="1">
    <citation type="submission" date="2021-01" db="EMBL/GenBank/DDBJ databases">
        <authorList>
            <person name="Corre E."/>
            <person name="Pelletier E."/>
            <person name="Niang G."/>
            <person name="Scheremetjew M."/>
            <person name="Finn R."/>
            <person name="Kale V."/>
            <person name="Holt S."/>
            <person name="Cochrane G."/>
            <person name="Meng A."/>
            <person name="Brown T."/>
            <person name="Cohen L."/>
        </authorList>
    </citation>
    <scope>NUCLEOTIDE SEQUENCE</scope>
    <source>
        <strain evidence="3">CCMP 2712</strain>
    </source>
</reference>
<dbReference type="PANTHER" id="PTHR15020:SF50">
    <property type="entry name" value="UPF0659 PROTEIN YMR090W"/>
    <property type="match status" value="1"/>
</dbReference>
<keyword evidence="1" id="KW-0732">Signal</keyword>
<sequence>MIFVKMSWSNILSFLCLAAIANSVHAFHQGGIVRALPSLRSFPTLSRKKKETLVSMRFEGGRVSLDRKEMLVLTGFGLAALTTPSFSGAEPNADFEDAVAVIGAGGYTGGDTVRSLIKKGQKVIACTRRPQKIVLNAERGPDTIVLDDERERNLVRSAIVDVNKASSIPSAIQGAKAVIFTAASRPKVTATVTPGTKVASSSSSSAPLQTFAAAKVAPPSDHVEDIGLENVAKACIANKIPRLVIVSSVCAKCRKKQEYDVPDQLDRGAASCDACYKKQAGEDAVRELYAAAKDPSLSYTIVRPGMLTLGEARGVKEVEFNQGVTKSGMISRLDLADILTAAALSKDADGKTFEVYYRDSAQPVDMYASLQSCKALGKSVKECFFGDGYDESTPVSLDEMLKNPVKGTLFASGRVVHGNSYFAMFKDLSSDKDEAFDLDSIGYNSM</sequence>
<organism evidence="3">
    <name type="scientific">Guillardia theta</name>
    <name type="common">Cryptophyte</name>
    <name type="synonym">Cryptomonas phi</name>
    <dbReference type="NCBI Taxonomy" id="55529"/>
    <lineage>
        <taxon>Eukaryota</taxon>
        <taxon>Cryptophyceae</taxon>
        <taxon>Pyrenomonadales</taxon>
        <taxon>Geminigeraceae</taxon>
        <taxon>Guillardia</taxon>
    </lineage>
</organism>
<evidence type="ECO:0000256" key="1">
    <source>
        <dbReference type="SAM" id="SignalP"/>
    </source>
</evidence>
<evidence type="ECO:0000313" key="3">
    <source>
        <dbReference type="EMBL" id="CAE2343201.1"/>
    </source>
</evidence>
<dbReference type="PANTHER" id="PTHR15020">
    <property type="entry name" value="FLAVIN REDUCTASE-RELATED"/>
    <property type="match status" value="1"/>
</dbReference>
<feature type="chain" id="PRO_5030973930" description="NAD(P)-binding domain-containing protein" evidence="1">
    <location>
        <begin position="27"/>
        <end position="446"/>
    </location>
</feature>
<name>A0A7S4PRE2_GUITH</name>
<evidence type="ECO:0000259" key="2">
    <source>
        <dbReference type="Pfam" id="PF13460"/>
    </source>
</evidence>